<organism evidence="2 3">
    <name type="scientific">Luteolibacter flavescens</name>
    <dbReference type="NCBI Taxonomy" id="1859460"/>
    <lineage>
        <taxon>Bacteria</taxon>
        <taxon>Pseudomonadati</taxon>
        <taxon>Verrucomicrobiota</taxon>
        <taxon>Verrucomicrobiia</taxon>
        <taxon>Verrucomicrobiales</taxon>
        <taxon>Verrucomicrobiaceae</taxon>
        <taxon>Luteolibacter</taxon>
    </lineage>
</organism>
<feature type="region of interest" description="Disordered" evidence="1">
    <location>
        <begin position="191"/>
        <end position="213"/>
    </location>
</feature>
<keyword evidence="3" id="KW-1185">Reference proteome</keyword>
<gene>
    <name evidence="2" type="ORF">OKA04_10150</name>
</gene>
<reference evidence="2 3" key="1">
    <citation type="submission" date="2022-10" db="EMBL/GenBank/DDBJ databases">
        <title>Luteolibacter flavescens strain MCCC 1K03193, whole genome shotgun sequencing project.</title>
        <authorList>
            <person name="Zhao G."/>
            <person name="Shen L."/>
        </authorList>
    </citation>
    <scope>NUCLEOTIDE SEQUENCE [LARGE SCALE GENOMIC DNA]</scope>
    <source>
        <strain evidence="2 3">MCCC 1K03193</strain>
    </source>
</reference>
<evidence type="ECO:0000313" key="3">
    <source>
        <dbReference type="Proteomes" id="UP001207930"/>
    </source>
</evidence>
<name>A0ABT3FP20_9BACT</name>
<protein>
    <submittedName>
        <fullName evidence="2">Uncharacterized protein</fullName>
    </submittedName>
</protein>
<dbReference type="EMBL" id="JAPDDS010000005">
    <property type="protein sequence ID" value="MCW1885089.1"/>
    <property type="molecule type" value="Genomic_DNA"/>
</dbReference>
<feature type="compositionally biased region" description="Gly residues" evidence="1">
    <location>
        <begin position="204"/>
        <end position="213"/>
    </location>
</feature>
<proteinExistence type="predicted"/>
<accession>A0ABT3FP20</accession>
<evidence type="ECO:0000313" key="2">
    <source>
        <dbReference type="EMBL" id="MCW1885089.1"/>
    </source>
</evidence>
<comment type="caution">
    <text evidence="2">The sequence shown here is derived from an EMBL/GenBank/DDBJ whole genome shotgun (WGS) entry which is preliminary data.</text>
</comment>
<sequence>MARKTIDRPTRAYQQFDNVHSPGEDGHHHGCVAMCRGKRRIGSELGKTLYFLQACVSHSDRQHIGMLLICYAHVSGGDLPSLLEESPRLLIQIKVSDIRHLEIWNRSHCFHHERIHVRSAIHQKIQHFDPCRIAQTCCHQRRVALGITMIYLHPLIEYPLYLIKVSHPSGHVQIVHTDNFFSESNILRKRKEKPRRGRGRAGCFHGGRGGRPA</sequence>
<evidence type="ECO:0000256" key="1">
    <source>
        <dbReference type="SAM" id="MobiDB-lite"/>
    </source>
</evidence>
<dbReference type="Proteomes" id="UP001207930">
    <property type="component" value="Unassembled WGS sequence"/>
</dbReference>